<gene>
    <name evidence="1" type="ORF">ACFOY7_09290</name>
</gene>
<name>A0ABV8WTS5_9BACI</name>
<reference evidence="2" key="1">
    <citation type="journal article" date="2019" name="Int. J. Syst. Evol. Microbiol.">
        <title>The Global Catalogue of Microorganisms (GCM) 10K type strain sequencing project: providing services to taxonomists for standard genome sequencing and annotation.</title>
        <authorList>
            <consortium name="The Broad Institute Genomics Platform"/>
            <consortium name="The Broad Institute Genome Sequencing Center for Infectious Disease"/>
            <person name="Wu L."/>
            <person name="Ma J."/>
        </authorList>
    </citation>
    <scope>NUCLEOTIDE SEQUENCE [LARGE SCALE GENOMIC DNA]</scope>
    <source>
        <strain evidence="2">CCUG 37865</strain>
    </source>
</reference>
<dbReference type="Proteomes" id="UP001595882">
    <property type="component" value="Unassembled WGS sequence"/>
</dbReference>
<comment type="caution">
    <text evidence="1">The sequence shown here is derived from an EMBL/GenBank/DDBJ whole genome shotgun (WGS) entry which is preliminary data.</text>
</comment>
<sequence>MGYIMPVDNYQYQQYHNRVTKEERDPFPIEKLYPVQFNMQYDREKLKEKAEDTTNNSEAETRMRKAAHYLTRKSTINDKVYAEVTGKGQQFAAQA</sequence>
<dbReference type="RefSeq" id="WP_390251643.1">
    <property type="nucleotide sequence ID" value="NZ_JBHSDT010000004.1"/>
</dbReference>
<protein>
    <submittedName>
        <fullName evidence="1">Uncharacterized protein</fullName>
    </submittedName>
</protein>
<proteinExistence type="predicted"/>
<evidence type="ECO:0000313" key="2">
    <source>
        <dbReference type="Proteomes" id="UP001595882"/>
    </source>
</evidence>
<organism evidence="1 2">
    <name type="scientific">Gracilibacillus xinjiangensis</name>
    <dbReference type="NCBI Taxonomy" id="1193282"/>
    <lineage>
        <taxon>Bacteria</taxon>
        <taxon>Bacillati</taxon>
        <taxon>Bacillota</taxon>
        <taxon>Bacilli</taxon>
        <taxon>Bacillales</taxon>
        <taxon>Bacillaceae</taxon>
        <taxon>Gracilibacillus</taxon>
    </lineage>
</organism>
<evidence type="ECO:0000313" key="1">
    <source>
        <dbReference type="EMBL" id="MFC4403272.1"/>
    </source>
</evidence>
<keyword evidence="2" id="KW-1185">Reference proteome</keyword>
<dbReference type="EMBL" id="JBHSDT010000004">
    <property type="protein sequence ID" value="MFC4403272.1"/>
    <property type="molecule type" value="Genomic_DNA"/>
</dbReference>
<accession>A0ABV8WTS5</accession>